<comment type="caution">
    <text evidence="3">The sequence shown here is derived from an EMBL/GenBank/DDBJ whole genome shotgun (WGS) entry which is preliminary data.</text>
</comment>
<sequence>MVEHKINKKIEELQEENMMVKRKVKDLEEEKRKNNLVSFGIEEQEREQSWETYEVILTVCWEGMGLDISKGQVKEVYREGHGANWPILVKLANSMVKDMIMRTYSKDTNNMQELRSSITPVVQLPRMWEETEYRLRQAREIAFKVYNYFKNIKEQNSAGHHGAGRNVANAQETTAEACGVSLRTLQRIVSEGKKSFNVSGTPTFRSPGKHPRREKNSL</sequence>
<feature type="coiled-coil region" evidence="1">
    <location>
        <begin position="3"/>
        <end position="33"/>
    </location>
</feature>
<feature type="compositionally biased region" description="Basic residues" evidence="2">
    <location>
        <begin position="207"/>
        <end position="218"/>
    </location>
</feature>
<organism evidence="3 4">
    <name type="scientific">Periplaneta americana</name>
    <name type="common">American cockroach</name>
    <name type="synonym">Blatta americana</name>
    <dbReference type="NCBI Taxonomy" id="6978"/>
    <lineage>
        <taxon>Eukaryota</taxon>
        <taxon>Metazoa</taxon>
        <taxon>Ecdysozoa</taxon>
        <taxon>Arthropoda</taxon>
        <taxon>Hexapoda</taxon>
        <taxon>Insecta</taxon>
        <taxon>Pterygota</taxon>
        <taxon>Neoptera</taxon>
        <taxon>Polyneoptera</taxon>
        <taxon>Dictyoptera</taxon>
        <taxon>Blattodea</taxon>
        <taxon>Blattoidea</taxon>
        <taxon>Blattidae</taxon>
        <taxon>Blattinae</taxon>
        <taxon>Periplaneta</taxon>
    </lineage>
</organism>
<evidence type="ECO:0000313" key="3">
    <source>
        <dbReference type="EMBL" id="KAJ4438479.1"/>
    </source>
</evidence>
<evidence type="ECO:0000256" key="1">
    <source>
        <dbReference type="SAM" id="Coils"/>
    </source>
</evidence>
<keyword evidence="1" id="KW-0175">Coiled coil</keyword>
<evidence type="ECO:0000313" key="4">
    <source>
        <dbReference type="Proteomes" id="UP001148838"/>
    </source>
</evidence>
<gene>
    <name evidence="3" type="ORF">ANN_14424</name>
</gene>
<dbReference type="EMBL" id="JAJSOF020000019">
    <property type="protein sequence ID" value="KAJ4438479.1"/>
    <property type="molecule type" value="Genomic_DNA"/>
</dbReference>
<protein>
    <submittedName>
        <fullName evidence="3">Uncharacterized protein</fullName>
    </submittedName>
</protein>
<feature type="region of interest" description="Disordered" evidence="2">
    <location>
        <begin position="196"/>
        <end position="218"/>
    </location>
</feature>
<reference evidence="3 4" key="1">
    <citation type="journal article" date="2022" name="Allergy">
        <title>Genome assembly and annotation of Periplaneta americana reveal a comprehensive cockroach allergen profile.</title>
        <authorList>
            <person name="Wang L."/>
            <person name="Xiong Q."/>
            <person name="Saelim N."/>
            <person name="Wang L."/>
            <person name="Nong W."/>
            <person name="Wan A.T."/>
            <person name="Shi M."/>
            <person name="Liu X."/>
            <person name="Cao Q."/>
            <person name="Hui J.H.L."/>
            <person name="Sookrung N."/>
            <person name="Leung T.F."/>
            <person name="Tungtrongchitr A."/>
            <person name="Tsui S.K.W."/>
        </authorList>
    </citation>
    <scope>NUCLEOTIDE SEQUENCE [LARGE SCALE GENOMIC DNA]</scope>
    <source>
        <strain evidence="3">PWHHKU_190912</strain>
    </source>
</reference>
<keyword evidence="4" id="KW-1185">Reference proteome</keyword>
<proteinExistence type="predicted"/>
<accession>A0ABQ8SW91</accession>
<dbReference type="Proteomes" id="UP001148838">
    <property type="component" value="Unassembled WGS sequence"/>
</dbReference>
<name>A0ABQ8SW91_PERAM</name>
<evidence type="ECO:0000256" key="2">
    <source>
        <dbReference type="SAM" id="MobiDB-lite"/>
    </source>
</evidence>